<dbReference type="Pfam" id="PF08313">
    <property type="entry name" value="SCA7"/>
    <property type="match status" value="1"/>
</dbReference>
<feature type="domain" description="SCA7" evidence="2">
    <location>
        <begin position="135"/>
        <end position="201"/>
    </location>
</feature>
<organism evidence="3 4">
    <name type="scientific">Tulasnella calospora MUT 4182</name>
    <dbReference type="NCBI Taxonomy" id="1051891"/>
    <lineage>
        <taxon>Eukaryota</taxon>
        <taxon>Fungi</taxon>
        <taxon>Dikarya</taxon>
        <taxon>Basidiomycota</taxon>
        <taxon>Agaricomycotina</taxon>
        <taxon>Agaricomycetes</taxon>
        <taxon>Cantharellales</taxon>
        <taxon>Tulasnellaceae</taxon>
        <taxon>Tulasnella</taxon>
    </lineage>
</organism>
<proteinExistence type="predicted"/>
<evidence type="ECO:0000256" key="1">
    <source>
        <dbReference type="SAM" id="MobiDB-lite"/>
    </source>
</evidence>
<dbReference type="EMBL" id="KN822962">
    <property type="protein sequence ID" value="KIO31516.1"/>
    <property type="molecule type" value="Genomic_DNA"/>
</dbReference>
<dbReference type="STRING" id="1051891.A0A0C3QRT8"/>
<dbReference type="GO" id="GO:0000124">
    <property type="term" value="C:SAGA complex"/>
    <property type="evidence" value="ECO:0007669"/>
    <property type="project" value="InterPro"/>
</dbReference>
<dbReference type="PANTHER" id="PTHR47805">
    <property type="entry name" value="SAGA-ASSOCIATED FACTOR 73"/>
    <property type="match status" value="1"/>
</dbReference>
<dbReference type="PROSITE" id="PS51505">
    <property type="entry name" value="SCA7"/>
    <property type="match status" value="1"/>
</dbReference>
<dbReference type="Gene3D" id="6.10.140.670">
    <property type="match status" value="1"/>
</dbReference>
<dbReference type="AlphaFoldDB" id="A0A0C3QRT8"/>
<dbReference type="PANTHER" id="PTHR47805:SF1">
    <property type="entry name" value="SAGA-ASSOCIATED FACTOR 73"/>
    <property type="match status" value="1"/>
</dbReference>
<accession>A0A0C3QRT8</accession>
<dbReference type="InterPro" id="IPR013243">
    <property type="entry name" value="SCA7_dom"/>
</dbReference>
<dbReference type="OrthoDB" id="21678at2759"/>
<feature type="region of interest" description="Disordered" evidence="1">
    <location>
        <begin position="91"/>
        <end position="138"/>
    </location>
</feature>
<gene>
    <name evidence="3" type="ORF">M407DRAFT_19459</name>
</gene>
<reference evidence="3 4" key="1">
    <citation type="submission" date="2014-04" db="EMBL/GenBank/DDBJ databases">
        <authorList>
            <consortium name="DOE Joint Genome Institute"/>
            <person name="Kuo A."/>
            <person name="Girlanda M."/>
            <person name="Perotto S."/>
            <person name="Kohler A."/>
            <person name="Nagy L.G."/>
            <person name="Floudas D."/>
            <person name="Copeland A."/>
            <person name="Barry K.W."/>
            <person name="Cichocki N."/>
            <person name="Veneault-Fourrey C."/>
            <person name="LaButti K."/>
            <person name="Lindquist E.A."/>
            <person name="Lipzen A."/>
            <person name="Lundell T."/>
            <person name="Morin E."/>
            <person name="Murat C."/>
            <person name="Sun H."/>
            <person name="Tunlid A."/>
            <person name="Henrissat B."/>
            <person name="Grigoriev I.V."/>
            <person name="Hibbett D.S."/>
            <person name="Martin F."/>
            <person name="Nordberg H.P."/>
            <person name="Cantor M.N."/>
            <person name="Hua S.X."/>
        </authorList>
    </citation>
    <scope>NUCLEOTIDE SEQUENCE [LARGE SCALE GENOMIC DNA]</scope>
    <source>
        <strain evidence="3 4">MUT 4182</strain>
    </source>
</reference>
<feature type="region of interest" description="Disordered" evidence="1">
    <location>
        <begin position="202"/>
        <end position="222"/>
    </location>
</feature>
<dbReference type="GO" id="GO:1904802">
    <property type="term" value="P:RITS complex assembly"/>
    <property type="evidence" value="ECO:0007669"/>
    <property type="project" value="TreeGrafter"/>
</dbReference>
<evidence type="ECO:0000313" key="4">
    <source>
        <dbReference type="Proteomes" id="UP000054248"/>
    </source>
</evidence>
<protein>
    <recommendedName>
        <fullName evidence="2">SCA7 domain-containing protein</fullName>
    </recommendedName>
</protein>
<keyword evidence="4" id="KW-1185">Reference proteome</keyword>
<feature type="region of interest" description="Disordered" evidence="1">
    <location>
        <begin position="1"/>
        <end position="54"/>
    </location>
</feature>
<dbReference type="GO" id="GO:0031048">
    <property type="term" value="P:regulatory ncRNA-mediated heterochromatin formation"/>
    <property type="evidence" value="ECO:0007669"/>
    <property type="project" value="TreeGrafter"/>
</dbReference>
<evidence type="ECO:0000259" key="2">
    <source>
        <dbReference type="PROSITE" id="PS51505"/>
    </source>
</evidence>
<name>A0A0C3QRT8_9AGAM</name>
<evidence type="ECO:0000313" key="3">
    <source>
        <dbReference type="EMBL" id="KIO31516.1"/>
    </source>
</evidence>
<reference evidence="4" key="2">
    <citation type="submission" date="2015-01" db="EMBL/GenBank/DDBJ databases">
        <title>Evolutionary Origins and Diversification of the Mycorrhizal Mutualists.</title>
        <authorList>
            <consortium name="DOE Joint Genome Institute"/>
            <consortium name="Mycorrhizal Genomics Consortium"/>
            <person name="Kohler A."/>
            <person name="Kuo A."/>
            <person name="Nagy L.G."/>
            <person name="Floudas D."/>
            <person name="Copeland A."/>
            <person name="Barry K.W."/>
            <person name="Cichocki N."/>
            <person name="Veneault-Fourrey C."/>
            <person name="LaButti K."/>
            <person name="Lindquist E.A."/>
            <person name="Lipzen A."/>
            <person name="Lundell T."/>
            <person name="Morin E."/>
            <person name="Murat C."/>
            <person name="Riley R."/>
            <person name="Ohm R."/>
            <person name="Sun H."/>
            <person name="Tunlid A."/>
            <person name="Henrissat B."/>
            <person name="Grigoriev I.V."/>
            <person name="Hibbett D.S."/>
            <person name="Martin F."/>
        </authorList>
    </citation>
    <scope>NUCLEOTIDE SEQUENCE [LARGE SCALE GENOMIC DNA]</scope>
    <source>
        <strain evidence="4">MUT 4182</strain>
    </source>
</reference>
<feature type="compositionally biased region" description="Low complexity" evidence="1">
    <location>
        <begin position="25"/>
        <end position="41"/>
    </location>
</feature>
<dbReference type="InterPro" id="IPR037804">
    <property type="entry name" value="SGF73"/>
</dbReference>
<sequence>MLQLKNFPDSNSKINWDDLDDQVDSPSSSSEPLAAASPPTAWLDDRDMPMYGAAPMEQSIPIIRCPDCEKPILASALSGHKPNCEKIKKLNAKHKKDLGVTTGSKRKAEDDGPVEAAGGPPKKKGKKELAKTGGTKRIKGPASLDKHCCVINEKGQPCSRSITCKVHSMVAKRAVQGRSKPYDELLIEWKKENIPGWVEPVKKETKAERKAKKEAEKEAKRL</sequence>
<dbReference type="HOGENOM" id="CLU_1248008_0_0_1"/>
<dbReference type="GO" id="GO:0006357">
    <property type="term" value="P:regulation of transcription by RNA polymerase II"/>
    <property type="evidence" value="ECO:0007669"/>
    <property type="project" value="TreeGrafter"/>
</dbReference>
<feature type="non-terminal residue" evidence="3">
    <location>
        <position position="222"/>
    </location>
</feature>
<dbReference type="Proteomes" id="UP000054248">
    <property type="component" value="Unassembled WGS sequence"/>
</dbReference>